<keyword evidence="2" id="KW-0238">DNA-binding</keyword>
<evidence type="ECO:0000256" key="1">
    <source>
        <dbReference type="ARBA" id="ARBA00023015"/>
    </source>
</evidence>
<proteinExistence type="predicted"/>
<evidence type="ECO:0000256" key="2">
    <source>
        <dbReference type="ARBA" id="ARBA00023125"/>
    </source>
</evidence>
<reference evidence="5 6" key="1">
    <citation type="submission" date="2018-08" db="EMBL/GenBank/DDBJ databases">
        <title>Aeromicrobium sp. M2KJ-4, whole genome shotgun sequence.</title>
        <authorList>
            <person name="Tuo L."/>
        </authorList>
    </citation>
    <scope>NUCLEOTIDE SEQUENCE [LARGE SCALE GENOMIC DNA]</scope>
    <source>
        <strain evidence="5 6">M2KJ-4</strain>
    </source>
</reference>
<dbReference type="InterPro" id="IPR019887">
    <property type="entry name" value="Tscrpt_reg_AsnC/Lrp_C"/>
</dbReference>
<dbReference type="PANTHER" id="PTHR30154:SF34">
    <property type="entry name" value="TRANSCRIPTIONAL REGULATOR AZLB"/>
    <property type="match status" value="1"/>
</dbReference>
<dbReference type="Gene3D" id="3.30.70.920">
    <property type="match status" value="1"/>
</dbReference>
<dbReference type="SMART" id="SM00344">
    <property type="entry name" value="HTH_ASNC"/>
    <property type="match status" value="1"/>
</dbReference>
<comment type="caution">
    <text evidence="5">The sequence shown here is derived from an EMBL/GenBank/DDBJ whole genome shotgun (WGS) entry which is preliminary data.</text>
</comment>
<sequence length="167" mass="18148">MLRIDRLDSQILGRLTDNARAAVADLASSLGVARNTVMSRIRRLEQTGVLSGFMPLVDLEAVGIPVQAFVALELDQRQMADVVASLSELAHVLEINTQAGREDLLARVAAPTHRELQEVVNQMIQIDGVRHTVTTMIVSTPLPFRTQPLLDRLTAEAGFGRSTPAAT</sequence>
<dbReference type="GO" id="GO:0043200">
    <property type="term" value="P:response to amino acid"/>
    <property type="evidence" value="ECO:0007669"/>
    <property type="project" value="TreeGrafter"/>
</dbReference>
<dbReference type="SUPFAM" id="SSF46785">
    <property type="entry name" value="Winged helix' DNA-binding domain"/>
    <property type="match status" value="1"/>
</dbReference>
<evidence type="ECO:0000313" key="5">
    <source>
        <dbReference type="EMBL" id="REK73082.1"/>
    </source>
</evidence>
<dbReference type="EMBL" id="QUBR01000001">
    <property type="protein sequence ID" value="REK73082.1"/>
    <property type="molecule type" value="Genomic_DNA"/>
</dbReference>
<dbReference type="InterPro" id="IPR019888">
    <property type="entry name" value="Tscrpt_reg_AsnC-like"/>
</dbReference>
<dbReference type="PROSITE" id="PS50956">
    <property type="entry name" value="HTH_ASNC_2"/>
    <property type="match status" value="1"/>
</dbReference>
<name>A0A371PAX7_9ACTN</name>
<dbReference type="GO" id="GO:0005829">
    <property type="term" value="C:cytosol"/>
    <property type="evidence" value="ECO:0007669"/>
    <property type="project" value="TreeGrafter"/>
</dbReference>
<dbReference type="Gene3D" id="1.10.10.10">
    <property type="entry name" value="Winged helix-like DNA-binding domain superfamily/Winged helix DNA-binding domain"/>
    <property type="match status" value="1"/>
</dbReference>
<evidence type="ECO:0000256" key="3">
    <source>
        <dbReference type="ARBA" id="ARBA00023163"/>
    </source>
</evidence>
<dbReference type="InterPro" id="IPR011008">
    <property type="entry name" value="Dimeric_a/b-barrel"/>
</dbReference>
<protein>
    <submittedName>
        <fullName evidence="5">Lrp/AsnC family transcriptional regulator</fullName>
    </submittedName>
</protein>
<dbReference type="Pfam" id="PF13404">
    <property type="entry name" value="HTH_AsnC-type"/>
    <property type="match status" value="1"/>
</dbReference>
<dbReference type="InterPro" id="IPR000485">
    <property type="entry name" value="AsnC-type_HTH_dom"/>
</dbReference>
<dbReference type="InterPro" id="IPR036388">
    <property type="entry name" value="WH-like_DNA-bd_sf"/>
</dbReference>
<evidence type="ECO:0000259" key="4">
    <source>
        <dbReference type="PROSITE" id="PS50956"/>
    </source>
</evidence>
<dbReference type="Proteomes" id="UP000265581">
    <property type="component" value="Unassembled WGS sequence"/>
</dbReference>
<keyword evidence="3" id="KW-0804">Transcription</keyword>
<evidence type="ECO:0000313" key="6">
    <source>
        <dbReference type="Proteomes" id="UP000265581"/>
    </source>
</evidence>
<accession>A0A371PAX7</accession>
<dbReference type="PRINTS" id="PR00033">
    <property type="entry name" value="HTHASNC"/>
</dbReference>
<gene>
    <name evidence="5" type="ORF">DX116_05730</name>
</gene>
<dbReference type="GO" id="GO:0043565">
    <property type="term" value="F:sequence-specific DNA binding"/>
    <property type="evidence" value="ECO:0007669"/>
    <property type="project" value="InterPro"/>
</dbReference>
<dbReference type="Pfam" id="PF01037">
    <property type="entry name" value="AsnC_trans_reg"/>
    <property type="match status" value="1"/>
</dbReference>
<feature type="domain" description="HTH asnC-type" evidence="4">
    <location>
        <begin position="4"/>
        <end position="65"/>
    </location>
</feature>
<dbReference type="OrthoDB" id="9809462at2"/>
<keyword evidence="6" id="KW-1185">Reference proteome</keyword>
<dbReference type="SUPFAM" id="SSF54909">
    <property type="entry name" value="Dimeric alpha+beta barrel"/>
    <property type="match status" value="1"/>
</dbReference>
<keyword evidence="1" id="KW-0805">Transcription regulation</keyword>
<dbReference type="RefSeq" id="WP_119703196.1">
    <property type="nucleotide sequence ID" value="NZ_JBHSOI010000001.1"/>
</dbReference>
<dbReference type="InterPro" id="IPR036390">
    <property type="entry name" value="WH_DNA-bd_sf"/>
</dbReference>
<dbReference type="PANTHER" id="PTHR30154">
    <property type="entry name" value="LEUCINE-RESPONSIVE REGULATORY PROTEIN"/>
    <property type="match status" value="1"/>
</dbReference>
<organism evidence="5 6">
    <name type="scientific">Aeromicrobium endophyticum</name>
    <dbReference type="NCBI Taxonomy" id="2292704"/>
    <lineage>
        <taxon>Bacteria</taxon>
        <taxon>Bacillati</taxon>
        <taxon>Actinomycetota</taxon>
        <taxon>Actinomycetes</taxon>
        <taxon>Propionibacteriales</taxon>
        <taxon>Nocardioidaceae</taxon>
        <taxon>Aeromicrobium</taxon>
    </lineage>
</organism>
<dbReference type="AlphaFoldDB" id="A0A371PAX7"/>